<dbReference type="AlphaFoldDB" id="A0A0B9GGW2"/>
<protein>
    <submittedName>
        <fullName evidence="1">Uncharacterized protein</fullName>
    </submittedName>
</protein>
<dbReference type="EMBL" id="JWLZ01000131">
    <property type="protein sequence ID" value="KHT64040.1"/>
    <property type="molecule type" value="Genomic_DNA"/>
</dbReference>
<feature type="non-terminal residue" evidence="1">
    <location>
        <position position="1"/>
    </location>
</feature>
<gene>
    <name evidence="1" type="ORF">RJ45_08670</name>
</gene>
<name>A0A0B9GGW2_9GAMM</name>
<evidence type="ECO:0000313" key="2">
    <source>
        <dbReference type="Proteomes" id="UP000031278"/>
    </source>
</evidence>
<reference evidence="1 2" key="1">
    <citation type="submission" date="2014-12" db="EMBL/GenBank/DDBJ databases">
        <title>Genome sequencing of Photobacterium gaetbulicola AD005a.</title>
        <authorList>
            <person name="Adrian T.G.S."/>
            <person name="Chan K.G."/>
        </authorList>
    </citation>
    <scope>NUCLEOTIDE SEQUENCE [LARGE SCALE GENOMIC DNA]</scope>
    <source>
        <strain evidence="1 2">AD005a</strain>
    </source>
</reference>
<proteinExistence type="predicted"/>
<comment type="caution">
    <text evidence="1">The sequence shown here is derived from an EMBL/GenBank/DDBJ whole genome shotgun (WGS) entry which is preliminary data.</text>
</comment>
<evidence type="ECO:0000313" key="1">
    <source>
        <dbReference type="EMBL" id="KHT64040.1"/>
    </source>
</evidence>
<feature type="non-terminal residue" evidence="1">
    <location>
        <position position="110"/>
    </location>
</feature>
<dbReference type="Proteomes" id="UP000031278">
    <property type="component" value="Unassembled WGS sequence"/>
</dbReference>
<organism evidence="1 2">
    <name type="scientific">Photobacterium gaetbulicola</name>
    <dbReference type="NCBI Taxonomy" id="1295392"/>
    <lineage>
        <taxon>Bacteria</taxon>
        <taxon>Pseudomonadati</taxon>
        <taxon>Pseudomonadota</taxon>
        <taxon>Gammaproteobacteria</taxon>
        <taxon>Vibrionales</taxon>
        <taxon>Vibrionaceae</taxon>
        <taxon>Photobacterium</taxon>
    </lineage>
</organism>
<accession>A0A0B9GGW2</accession>
<sequence>HWKKPLQRSLYRLEKEKERAIKAKAIAKKAQRPKAAIQKLTALIARLEGKQQAINNQIKARGIHASTKNRFCLSFEGEQAEDKAYDFLLWAAGARGWSMLPKDDDPDYHQ</sequence>